<dbReference type="RefSeq" id="WP_086487339.1">
    <property type="nucleotide sequence ID" value="NZ_MSLT01000006.1"/>
</dbReference>
<dbReference type="NCBIfam" id="NF002060">
    <property type="entry name" value="PRK00892.1"/>
    <property type="match status" value="1"/>
</dbReference>
<dbReference type="GO" id="GO:0016020">
    <property type="term" value="C:membrane"/>
    <property type="evidence" value="ECO:0007669"/>
    <property type="project" value="GOC"/>
</dbReference>
<reference evidence="9 10" key="1">
    <citation type="submission" date="2016-12" db="EMBL/GenBank/DDBJ databases">
        <title>Thioflexothrix psekupsii D3 genome sequencing and assembly.</title>
        <authorList>
            <person name="Fomenkov A."/>
            <person name="Vincze T."/>
            <person name="Grabovich M."/>
            <person name="Anton B.P."/>
            <person name="Dubinina G."/>
            <person name="Orlova M."/>
            <person name="Belousova E."/>
            <person name="Roberts R.J."/>
        </authorList>
    </citation>
    <scope>NUCLEOTIDE SEQUENCE [LARGE SCALE GENOMIC DNA]</scope>
    <source>
        <strain evidence="9">D3</strain>
    </source>
</reference>
<dbReference type="Gene3D" id="3.40.1390.10">
    <property type="entry name" value="MurE/MurF, N-terminal domain"/>
    <property type="match status" value="1"/>
</dbReference>
<evidence type="ECO:0000256" key="7">
    <source>
        <dbReference type="HAMAP-Rule" id="MF_00523"/>
    </source>
</evidence>
<evidence type="ECO:0000313" key="10">
    <source>
        <dbReference type="Proteomes" id="UP000194798"/>
    </source>
</evidence>
<dbReference type="GO" id="GO:0016410">
    <property type="term" value="F:N-acyltransferase activity"/>
    <property type="evidence" value="ECO:0007669"/>
    <property type="project" value="InterPro"/>
</dbReference>
<sequence>MTVSIDLGELAKHIGARLEGTTTQQHVSGIASLDRATSEQVSFFSNRAYRTELQKTQAAAVILKDDDRVDCPVAVLIMDNPYLGYARAAAWFNPVPPVVAGIHPSAVVDETAIIAASACVGANAVIEAHVQVGECSVVGPGSWLQTGVIVGQHCRLIAKVSLLTGTCLGNRVWVHPGAVLGADGFGLANDRGVWVKIPQLGGVRIGDDVEIGANTTIDRGALGDTVIEHGVKLDNQIQIAHNVHIGAHTAIAGCVGIAGSAHIGQHCMIAGGVGIVGHIEIVDHVHITGGSVVLQSITQPGVYSSGTPLQTNATWHRNYHRFKQLDELAKRLHVVERKVAQTS</sequence>
<dbReference type="NCBIfam" id="TIGR01853">
    <property type="entry name" value="lipid_A_lpxD"/>
    <property type="match status" value="1"/>
</dbReference>
<dbReference type="PANTHER" id="PTHR43378:SF2">
    <property type="entry name" value="UDP-3-O-ACYLGLUCOSAMINE N-ACYLTRANSFERASE 1, MITOCHONDRIAL-RELATED"/>
    <property type="match status" value="1"/>
</dbReference>
<organism evidence="9 10">
    <name type="scientific">Thioflexithrix psekupsensis</name>
    <dbReference type="NCBI Taxonomy" id="1570016"/>
    <lineage>
        <taxon>Bacteria</taxon>
        <taxon>Pseudomonadati</taxon>
        <taxon>Pseudomonadota</taxon>
        <taxon>Gammaproteobacteria</taxon>
        <taxon>Thiotrichales</taxon>
        <taxon>Thioflexithrix</taxon>
    </lineage>
</organism>
<protein>
    <recommendedName>
        <fullName evidence="7">UDP-3-O-acylglucosamine N-acyltransferase</fullName>
        <ecNumber evidence="7">2.3.1.191</ecNumber>
    </recommendedName>
</protein>
<feature type="active site" description="Proton acceptor" evidence="7">
    <location>
        <position position="241"/>
    </location>
</feature>
<dbReference type="InterPro" id="IPR007691">
    <property type="entry name" value="LpxD"/>
</dbReference>
<dbReference type="Gene3D" id="2.160.10.10">
    <property type="entry name" value="Hexapeptide repeat proteins"/>
    <property type="match status" value="1"/>
</dbReference>
<feature type="domain" description="UDP-3-O-[3-hydroxymyristoyl] glucosamine N-acyltransferase non-repeat region" evidence="8">
    <location>
        <begin position="26"/>
        <end position="90"/>
    </location>
</feature>
<dbReference type="PROSITE" id="PS00101">
    <property type="entry name" value="HEXAPEP_TRANSFERASES"/>
    <property type="match status" value="2"/>
</dbReference>
<evidence type="ECO:0000256" key="1">
    <source>
        <dbReference type="ARBA" id="ARBA00022516"/>
    </source>
</evidence>
<dbReference type="SUPFAM" id="SSF51161">
    <property type="entry name" value="Trimeric LpxA-like enzymes"/>
    <property type="match status" value="1"/>
</dbReference>
<accession>A0A251XC57</accession>
<evidence type="ECO:0000256" key="6">
    <source>
        <dbReference type="ARBA" id="ARBA00023315"/>
    </source>
</evidence>
<dbReference type="OrthoDB" id="9784739at2"/>
<proteinExistence type="inferred from homology"/>
<keyword evidence="4 7" id="KW-0677">Repeat</keyword>
<keyword evidence="1 7" id="KW-0444">Lipid biosynthesis</keyword>
<dbReference type="EC" id="2.3.1.191" evidence="7"/>
<keyword evidence="2 7" id="KW-0441">Lipid A biosynthesis</keyword>
<comment type="pathway">
    <text evidence="7">Bacterial outer membrane biogenesis; LPS lipid A biosynthesis.</text>
</comment>
<dbReference type="PANTHER" id="PTHR43378">
    <property type="entry name" value="UDP-3-O-ACYLGLUCOSAMINE N-ACYLTRANSFERASE"/>
    <property type="match status" value="1"/>
</dbReference>
<dbReference type="CDD" id="cd03352">
    <property type="entry name" value="LbH_LpxD"/>
    <property type="match status" value="1"/>
</dbReference>
<dbReference type="GO" id="GO:0103118">
    <property type="term" value="F:UDP-3-O-[(3R)-3-hydroxyacyl]-glucosamine N-acyltransferase activity"/>
    <property type="evidence" value="ECO:0007669"/>
    <property type="project" value="UniProtKB-EC"/>
</dbReference>
<dbReference type="GO" id="GO:0009245">
    <property type="term" value="P:lipid A biosynthetic process"/>
    <property type="evidence" value="ECO:0007669"/>
    <property type="project" value="UniProtKB-UniRule"/>
</dbReference>
<dbReference type="HAMAP" id="MF_00523">
    <property type="entry name" value="LpxD"/>
    <property type="match status" value="1"/>
</dbReference>
<dbReference type="InterPro" id="IPR018357">
    <property type="entry name" value="Hexapep_transf_CS"/>
</dbReference>
<dbReference type="InterPro" id="IPR020573">
    <property type="entry name" value="UDP_GlcNAc_AcTrfase_non-rep"/>
</dbReference>
<dbReference type="Gene3D" id="1.20.5.170">
    <property type="match status" value="1"/>
</dbReference>
<dbReference type="Proteomes" id="UP000194798">
    <property type="component" value="Unassembled WGS sequence"/>
</dbReference>
<keyword evidence="10" id="KW-1185">Reference proteome</keyword>
<evidence type="ECO:0000256" key="3">
    <source>
        <dbReference type="ARBA" id="ARBA00022679"/>
    </source>
</evidence>
<comment type="catalytic activity">
    <reaction evidence="7">
        <text>a UDP-3-O-[(3R)-3-hydroxyacyl]-alpha-D-glucosamine + a (3R)-hydroxyacyl-[ACP] = a UDP-2-N,3-O-bis[(3R)-3-hydroxyacyl]-alpha-D-glucosamine + holo-[ACP] + H(+)</text>
        <dbReference type="Rhea" id="RHEA:53836"/>
        <dbReference type="Rhea" id="RHEA-COMP:9685"/>
        <dbReference type="Rhea" id="RHEA-COMP:9945"/>
        <dbReference type="ChEBI" id="CHEBI:15378"/>
        <dbReference type="ChEBI" id="CHEBI:64479"/>
        <dbReference type="ChEBI" id="CHEBI:78827"/>
        <dbReference type="ChEBI" id="CHEBI:137740"/>
        <dbReference type="ChEBI" id="CHEBI:137748"/>
        <dbReference type="EC" id="2.3.1.191"/>
    </reaction>
</comment>
<evidence type="ECO:0000256" key="5">
    <source>
        <dbReference type="ARBA" id="ARBA00023098"/>
    </source>
</evidence>
<comment type="similarity">
    <text evidence="7">Belongs to the transferase hexapeptide repeat family. LpxD subfamily.</text>
</comment>
<comment type="caution">
    <text evidence="9">The sequence shown here is derived from an EMBL/GenBank/DDBJ whole genome shotgun (WGS) entry which is preliminary data.</text>
</comment>
<dbReference type="InterPro" id="IPR011004">
    <property type="entry name" value="Trimer_LpxA-like_sf"/>
</dbReference>
<evidence type="ECO:0000313" key="9">
    <source>
        <dbReference type="EMBL" id="OUD15737.1"/>
    </source>
</evidence>
<dbReference type="EMBL" id="MSLT01000006">
    <property type="protein sequence ID" value="OUD15737.1"/>
    <property type="molecule type" value="Genomic_DNA"/>
</dbReference>
<name>A0A251XC57_9GAMM</name>
<keyword evidence="5 7" id="KW-0443">Lipid metabolism</keyword>
<dbReference type="AlphaFoldDB" id="A0A251XC57"/>
<comment type="function">
    <text evidence="7">Catalyzes the N-acylation of UDP-3-O-acylglucosamine using 3-hydroxyacyl-ACP as the acyl donor. Is involved in the biosynthesis of lipid A, a phosphorylated glycolipid that anchors the lipopolysaccharide to the outer membrane of the cell.</text>
</comment>
<evidence type="ECO:0000256" key="2">
    <source>
        <dbReference type="ARBA" id="ARBA00022556"/>
    </source>
</evidence>
<gene>
    <name evidence="7" type="primary">lpxD</name>
    <name evidence="9" type="ORF">TPSD3_04290</name>
</gene>
<evidence type="ECO:0000256" key="4">
    <source>
        <dbReference type="ARBA" id="ARBA00022737"/>
    </source>
</evidence>
<keyword evidence="6 7" id="KW-0012">Acyltransferase</keyword>
<dbReference type="UniPathway" id="UPA00973"/>
<keyword evidence="3 7" id="KW-0808">Transferase</keyword>
<evidence type="ECO:0000259" key="8">
    <source>
        <dbReference type="Pfam" id="PF04613"/>
    </source>
</evidence>
<comment type="subunit">
    <text evidence="7">Homotrimer.</text>
</comment>
<dbReference type="Pfam" id="PF04613">
    <property type="entry name" value="LpxD"/>
    <property type="match status" value="1"/>
</dbReference>